<evidence type="ECO:0000313" key="2">
    <source>
        <dbReference type="Proteomes" id="UP001060085"/>
    </source>
</evidence>
<keyword evidence="2" id="KW-1185">Reference proteome</keyword>
<reference evidence="2" key="1">
    <citation type="journal article" date="2023" name="Nat. Plants">
        <title>Single-cell RNA sequencing provides a high-resolution roadmap for understanding the multicellular compartmentation of specialized metabolism.</title>
        <authorList>
            <person name="Sun S."/>
            <person name="Shen X."/>
            <person name="Li Y."/>
            <person name="Li Y."/>
            <person name="Wang S."/>
            <person name="Li R."/>
            <person name="Zhang H."/>
            <person name="Shen G."/>
            <person name="Guo B."/>
            <person name="Wei J."/>
            <person name="Xu J."/>
            <person name="St-Pierre B."/>
            <person name="Chen S."/>
            <person name="Sun C."/>
        </authorList>
    </citation>
    <scope>NUCLEOTIDE SEQUENCE [LARGE SCALE GENOMIC DNA]</scope>
</reference>
<organism evidence="1 2">
    <name type="scientific">Catharanthus roseus</name>
    <name type="common">Madagascar periwinkle</name>
    <name type="synonym">Vinca rosea</name>
    <dbReference type="NCBI Taxonomy" id="4058"/>
    <lineage>
        <taxon>Eukaryota</taxon>
        <taxon>Viridiplantae</taxon>
        <taxon>Streptophyta</taxon>
        <taxon>Embryophyta</taxon>
        <taxon>Tracheophyta</taxon>
        <taxon>Spermatophyta</taxon>
        <taxon>Magnoliopsida</taxon>
        <taxon>eudicotyledons</taxon>
        <taxon>Gunneridae</taxon>
        <taxon>Pentapetalae</taxon>
        <taxon>asterids</taxon>
        <taxon>lamiids</taxon>
        <taxon>Gentianales</taxon>
        <taxon>Apocynaceae</taxon>
        <taxon>Rauvolfioideae</taxon>
        <taxon>Vinceae</taxon>
        <taxon>Catharanthinae</taxon>
        <taxon>Catharanthus</taxon>
    </lineage>
</organism>
<dbReference type="EMBL" id="CM044702">
    <property type="protein sequence ID" value="KAI5678838.1"/>
    <property type="molecule type" value="Genomic_DNA"/>
</dbReference>
<name>A0ACC0C260_CATRO</name>
<dbReference type="Proteomes" id="UP001060085">
    <property type="component" value="Linkage Group LG02"/>
</dbReference>
<proteinExistence type="predicted"/>
<gene>
    <name evidence="1" type="ORF">M9H77_09788</name>
</gene>
<comment type="caution">
    <text evidence="1">The sequence shown here is derived from an EMBL/GenBank/DDBJ whole genome shotgun (WGS) entry which is preliminary data.</text>
</comment>
<sequence length="241" mass="26912">MSPSHIGRLESLAVQVLVLVHVEEVGRFIVVWVGQGTRICSELHYRMNVYVQLFGSVDRFTELIRRSNWEEGSAPADYWMDTPNHLYVITNTFSLCVVFLARLGSTTVLPLVPNMDGNAGTILIGFIRILLLTILDWVARYRDIKSRTVRLNLLSSRSSQVDSRAIKSNRAWGGITGATCDFGRGTNPCNYLCKNSVEWPEHKSTSLSIHTKVPRAIMPPQKYSSIHTSYCLAACVPPEGG</sequence>
<evidence type="ECO:0000313" key="1">
    <source>
        <dbReference type="EMBL" id="KAI5678838.1"/>
    </source>
</evidence>
<accession>A0ACC0C260</accession>
<protein>
    <submittedName>
        <fullName evidence="1">Uncharacterized protein</fullName>
    </submittedName>
</protein>